<dbReference type="EMBL" id="CAJHUC010001840">
    <property type="protein sequence ID" value="CAD7702474.1"/>
    <property type="molecule type" value="Genomic_DNA"/>
</dbReference>
<dbReference type="Proteomes" id="UP000708148">
    <property type="component" value="Unassembled WGS sequence"/>
</dbReference>
<dbReference type="AlphaFoldDB" id="A0A8S1JAN9"/>
<comment type="caution">
    <text evidence="1">The sequence shown here is derived from an EMBL/GenBank/DDBJ whole genome shotgun (WGS) entry which is preliminary data.</text>
</comment>
<proteinExistence type="predicted"/>
<gene>
    <name evidence="1" type="ORF">OSTQU699_LOCUS7831</name>
</gene>
<protein>
    <submittedName>
        <fullName evidence="1">Uncharacterized protein</fullName>
    </submittedName>
</protein>
<keyword evidence="2" id="KW-1185">Reference proteome</keyword>
<name>A0A8S1JAN9_9CHLO</name>
<accession>A0A8S1JAN9</accession>
<evidence type="ECO:0000313" key="2">
    <source>
        <dbReference type="Proteomes" id="UP000708148"/>
    </source>
</evidence>
<organism evidence="1 2">
    <name type="scientific">Ostreobium quekettii</name>
    <dbReference type="NCBI Taxonomy" id="121088"/>
    <lineage>
        <taxon>Eukaryota</taxon>
        <taxon>Viridiplantae</taxon>
        <taxon>Chlorophyta</taxon>
        <taxon>core chlorophytes</taxon>
        <taxon>Ulvophyceae</taxon>
        <taxon>TCBD clade</taxon>
        <taxon>Bryopsidales</taxon>
        <taxon>Ostreobineae</taxon>
        <taxon>Ostreobiaceae</taxon>
        <taxon>Ostreobium</taxon>
    </lineage>
</organism>
<sequence>MWHLADLQRMGKGESSFPGLFRDWPFNELEARGGGVWTERGGLVDGFQERFLRWCARWWVGSERKGSRCVGCVTWDYFLNLGPGSEPRRMPSKRLRGQAHRLDINGFDSDIVEMAQSPSTKSIL</sequence>
<evidence type="ECO:0000313" key="1">
    <source>
        <dbReference type="EMBL" id="CAD7702474.1"/>
    </source>
</evidence>
<reference evidence="1" key="1">
    <citation type="submission" date="2020-12" db="EMBL/GenBank/DDBJ databases">
        <authorList>
            <person name="Iha C."/>
        </authorList>
    </citation>
    <scope>NUCLEOTIDE SEQUENCE</scope>
</reference>